<dbReference type="Gene3D" id="1.10.260.40">
    <property type="entry name" value="lambda repressor-like DNA-binding domains"/>
    <property type="match status" value="1"/>
</dbReference>
<feature type="domain" description="HTH cro/C1-type" evidence="2">
    <location>
        <begin position="76"/>
        <end position="105"/>
    </location>
</feature>
<accession>A0ABT6A3K0</accession>
<comment type="caution">
    <text evidence="3">The sequence shown here is derived from an EMBL/GenBank/DDBJ whole genome shotgun (WGS) entry which is preliminary data.</text>
</comment>
<evidence type="ECO:0000313" key="4">
    <source>
        <dbReference type="Proteomes" id="UP001221150"/>
    </source>
</evidence>
<dbReference type="InterPro" id="IPR010982">
    <property type="entry name" value="Lambda_DNA-bd_dom_sf"/>
</dbReference>
<evidence type="ECO:0000259" key="2">
    <source>
        <dbReference type="PROSITE" id="PS50943"/>
    </source>
</evidence>
<dbReference type="RefSeq" id="WP_276108754.1">
    <property type="nucleotide sequence ID" value="NZ_JARJBB010000004.1"/>
</dbReference>
<evidence type="ECO:0000313" key="3">
    <source>
        <dbReference type="EMBL" id="MDF3299221.1"/>
    </source>
</evidence>
<protein>
    <recommendedName>
        <fullName evidence="2">HTH cro/C1-type domain-containing protein</fullName>
    </recommendedName>
</protein>
<reference evidence="3 4" key="1">
    <citation type="submission" date="2023-03" db="EMBL/GenBank/DDBJ databases">
        <title>Draft genome sequence of Streptomyces sp. K1PA1 isolated from peat swamp forest in Thailand.</title>
        <authorList>
            <person name="Klaysubun C."/>
            <person name="Duangmal K."/>
        </authorList>
    </citation>
    <scope>NUCLEOTIDE SEQUENCE [LARGE SCALE GENOMIC DNA]</scope>
    <source>
        <strain evidence="3 4">K1PA1</strain>
    </source>
</reference>
<feature type="region of interest" description="Disordered" evidence="1">
    <location>
        <begin position="1"/>
        <end position="21"/>
    </location>
</feature>
<dbReference type="Proteomes" id="UP001221150">
    <property type="component" value="Unassembled WGS sequence"/>
</dbReference>
<keyword evidence="4" id="KW-1185">Reference proteome</keyword>
<name>A0ABT6A3K0_9ACTN</name>
<proteinExistence type="predicted"/>
<evidence type="ECO:0000256" key="1">
    <source>
        <dbReference type="SAM" id="MobiDB-lite"/>
    </source>
</evidence>
<dbReference type="EMBL" id="JARJBB010000004">
    <property type="protein sequence ID" value="MDF3299221.1"/>
    <property type="molecule type" value="Genomic_DNA"/>
</dbReference>
<dbReference type="PROSITE" id="PS50943">
    <property type="entry name" value="HTH_CROC1"/>
    <property type="match status" value="1"/>
</dbReference>
<organism evidence="3 4">
    <name type="scientific">Streptomyces tropicalis</name>
    <dbReference type="NCBI Taxonomy" id="3034234"/>
    <lineage>
        <taxon>Bacteria</taxon>
        <taxon>Bacillati</taxon>
        <taxon>Actinomycetota</taxon>
        <taxon>Actinomycetes</taxon>
        <taxon>Kitasatosporales</taxon>
        <taxon>Streptomycetaceae</taxon>
        <taxon>Streptomyces</taxon>
    </lineage>
</organism>
<sequence length="169" mass="18323">MWEGAEQVVDVTDGNSGPGAAKDALVPVPGPGASFAERLEFLFDRVRPAGAKEFSNQHVARTISAYGDESVTGAWIGKLRRGEGKPTITLVPLLARFFGVEAAYFVEDEVTQKVATQFELLRKIRENGIEQIFLRSMGVSAAGQRKVLAALDAVRQEEGLPPDPEEELP</sequence>
<gene>
    <name evidence="3" type="ORF">P3H78_11345</name>
</gene>
<dbReference type="InterPro" id="IPR001387">
    <property type="entry name" value="Cro/C1-type_HTH"/>
</dbReference>